<feature type="transmembrane region" description="Helical" evidence="1">
    <location>
        <begin position="100"/>
        <end position="117"/>
    </location>
</feature>
<feature type="transmembrane region" description="Helical" evidence="1">
    <location>
        <begin position="64"/>
        <end position="93"/>
    </location>
</feature>
<feature type="transmembrane region" description="Helical" evidence="1">
    <location>
        <begin position="353"/>
        <end position="372"/>
    </location>
</feature>
<feature type="transmembrane region" description="Helical" evidence="1">
    <location>
        <begin position="217"/>
        <end position="237"/>
    </location>
</feature>
<accession>A0A419B0M7</accession>
<dbReference type="NCBIfam" id="NF008093">
    <property type="entry name" value="PRK10835.1"/>
    <property type="match status" value="1"/>
</dbReference>
<gene>
    <name evidence="3" type="ORF">D5071_02400</name>
</gene>
<feature type="transmembrane region" description="Helical" evidence="1">
    <location>
        <begin position="25"/>
        <end position="44"/>
    </location>
</feature>
<evidence type="ECO:0000313" key="4">
    <source>
        <dbReference type="Proteomes" id="UP000283655"/>
    </source>
</evidence>
<feature type="transmembrane region" description="Helical" evidence="1">
    <location>
        <begin position="123"/>
        <end position="141"/>
    </location>
</feature>
<proteinExistence type="predicted"/>
<dbReference type="PANTHER" id="PTHR30590">
    <property type="entry name" value="INNER MEMBRANE PROTEIN"/>
    <property type="match status" value="1"/>
</dbReference>
<organism evidence="3 4">
    <name type="scientific">Pectobacterium carotovorum</name>
    <name type="common">Erwinia carotovora</name>
    <dbReference type="NCBI Taxonomy" id="554"/>
    <lineage>
        <taxon>Bacteria</taxon>
        <taxon>Pseudomonadati</taxon>
        <taxon>Pseudomonadota</taxon>
        <taxon>Gammaproteobacteria</taxon>
        <taxon>Enterobacterales</taxon>
        <taxon>Pectobacteriaceae</taxon>
        <taxon>Pectobacterium</taxon>
    </lineage>
</organism>
<feature type="transmembrane region" description="Helical" evidence="1">
    <location>
        <begin position="249"/>
        <end position="271"/>
    </location>
</feature>
<dbReference type="PANTHER" id="PTHR30590:SF2">
    <property type="entry name" value="INNER MEMBRANE PROTEIN"/>
    <property type="match status" value="1"/>
</dbReference>
<evidence type="ECO:0000259" key="2">
    <source>
        <dbReference type="Pfam" id="PF04235"/>
    </source>
</evidence>
<evidence type="ECO:0000256" key="1">
    <source>
        <dbReference type="SAM" id="Phobius"/>
    </source>
</evidence>
<dbReference type="Proteomes" id="UP000283655">
    <property type="component" value="Unassembled WGS sequence"/>
</dbReference>
<sequence length="395" mass="44311">MPSHTVPSPHLPLSRPPSRIATLDFARGVAILGILLLNITAFGLPHAAYLNPAWQGEPTLSDVLIWAAMDLLAQAKFLTLFSLLFGAGLQLLLSRGKRWVHARLFWLMIIGLIHAIFLWDGDILLDYALIGLVCYGMIRHAESSRLLIRTGAVLYLVGIGVLFVLSQILSLQPGRFWLPGMADIAYEAYWRALGGPEAWGNRVDLLTESLLSLGVQYGWLLAGSMLLGAGLMRSGWLKGEFSTTHYRKVALWLIPLGIAINSVGVVGQWLVDWEYRWSGLLLQIPRELSSPLQAIGYLALCYGFWTTLCQSRITYWITDVGRMALTNYLLQTLICVALFNQLGLFMAFSRLQLLALVPAIWIVNLVFSHYWLRYFRQGPLEWLWRTLTNAIGKTA</sequence>
<dbReference type="InterPro" id="IPR007349">
    <property type="entry name" value="DUF418"/>
</dbReference>
<keyword evidence="1" id="KW-0472">Membrane</keyword>
<feature type="transmembrane region" description="Helical" evidence="1">
    <location>
        <begin position="153"/>
        <end position="171"/>
    </location>
</feature>
<dbReference type="RefSeq" id="WP_119872728.1">
    <property type="nucleotide sequence ID" value="NZ_QZDH01000005.1"/>
</dbReference>
<dbReference type="Pfam" id="PF04235">
    <property type="entry name" value="DUF418"/>
    <property type="match status" value="1"/>
</dbReference>
<keyword evidence="1" id="KW-1133">Transmembrane helix</keyword>
<comment type="caution">
    <text evidence="3">The sequence shown here is derived from an EMBL/GenBank/DDBJ whole genome shotgun (WGS) entry which is preliminary data.</text>
</comment>
<dbReference type="AlphaFoldDB" id="A0A419B0M7"/>
<name>A0A419B0M7_PECCA</name>
<keyword evidence="1" id="KW-0812">Transmembrane</keyword>
<feature type="transmembrane region" description="Helical" evidence="1">
    <location>
        <begin position="291"/>
        <end position="308"/>
    </location>
</feature>
<dbReference type="InterPro" id="IPR052529">
    <property type="entry name" value="Bact_Transport_Assoc"/>
</dbReference>
<reference evidence="3 4" key="1">
    <citation type="submission" date="2018-09" db="EMBL/GenBank/DDBJ databases">
        <title>Phylogenetic diversity of Pectobacterium and Dickeya strains causing blackleg disease of potato in Morocco.</title>
        <authorList>
            <person name="Oulghazi S."/>
            <person name="Moumni M."/>
            <person name="Faure D."/>
        </authorList>
    </citation>
    <scope>NUCLEOTIDE SEQUENCE [LARGE SCALE GENOMIC DNA]</scope>
    <source>
        <strain evidence="3 4">S1.15.11.2D</strain>
    </source>
</reference>
<feature type="domain" description="DUF418" evidence="2">
    <location>
        <begin position="231"/>
        <end position="389"/>
    </location>
</feature>
<protein>
    <submittedName>
        <fullName evidence="3">DUF418 family protein</fullName>
    </submittedName>
</protein>
<dbReference type="EMBL" id="QZDH01000005">
    <property type="protein sequence ID" value="RJL54775.1"/>
    <property type="molecule type" value="Genomic_DNA"/>
</dbReference>
<feature type="transmembrane region" description="Helical" evidence="1">
    <location>
        <begin position="328"/>
        <end position="347"/>
    </location>
</feature>
<evidence type="ECO:0000313" key="3">
    <source>
        <dbReference type="EMBL" id="RJL54775.1"/>
    </source>
</evidence>